<dbReference type="Gene3D" id="3.20.20.70">
    <property type="entry name" value="Aldolase class I"/>
    <property type="match status" value="1"/>
</dbReference>
<keyword evidence="3" id="KW-0057">Aromatic amino acid biosynthesis</keyword>
<evidence type="ECO:0000313" key="6">
    <source>
        <dbReference type="EMBL" id="MDT2769860.1"/>
    </source>
</evidence>
<comment type="caution">
    <text evidence="6">The sequence shown here is derived from an EMBL/GenBank/DDBJ whole genome shotgun (WGS) entry which is preliminary data.</text>
</comment>
<dbReference type="RefSeq" id="WP_258867661.1">
    <property type="nucleotide sequence ID" value="NZ_JARQAZ010000002.1"/>
</dbReference>
<dbReference type="PANTHER" id="PTHR43699:SF1">
    <property type="entry name" value="3-DEHYDROQUINATE DEHYDRATASE"/>
    <property type="match status" value="1"/>
</dbReference>
<evidence type="ECO:0000256" key="1">
    <source>
        <dbReference type="ARBA" id="ARBA00001864"/>
    </source>
</evidence>
<dbReference type="InterPro" id="IPR050146">
    <property type="entry name" value="Type-I_3-dehydroquinase"/>
</dbReference>
<comment type="catalytic activity">
    <reaction evidence="1">
        <text>3-dehydroquinate = 3-dehydroshikimate + H2O</text>
        <dbReference type="Rhea" id="RHEA:21096"/>
        <dbReference type="ChEBI" id="CHEBI:15377"/>
        <dbReference type="ChEBI" id="CHEBI:16630"/>
        <dbReference type="ChEBI" id="CHEBI:32364"/>
        <dbReference type="EC" id="4.2.1.10"/>
    </reaction>
</comment>
<dbReference type="PANTHER" id="PTHR43699">
    <property type="entry name" value="3-DEHYDROQUINATE DEHYDRATASE"/>
    <property type="match status" value="1"/>
</dbReference>
<keyword evidence="7" id="KW-1185">Reference proteome</keyword>
<dbReference type="GO" id="GO:0003855">
    <property type="term" value="F:3-dehydroquinate dehydratase activity"/>
    <property type="evidence" value="ECO:0007669"/>
    <property type="project" value="UniProtKB-EC"/>
</dbReference>
<dbReference type="NCBIfam" id="TIGR01093">
    <property type="entry name" value="aroD"/>
    <property type="match status" value="1"/>
</dbReference>
<organism evidence="6 7">
    <name type="scientific">Enterococcus pseudoavium</name>
    <dbReference type="NCBI Taxonomy" id="44007"/>
    <lineage>
        <taxon>Bacteria</taxon>
        <taxon>Bacillati</taxon>
        <taxon>Bacillota</taxon>
        <taxon>Bacilli</taxon>
        <taxon>Lactobacillales</taxon>
        <taxon>Enterococcaceae</taxon>
        <taxon>Enterococcus</taxon>
    </lineage>
</organism>
<evidence type="ECO:0000256" key="4">
    <source>
        <dbReference type="ARBA" id="ARBA00023239"/>
    </source>
</evidence>
<keyword evidence="5" id="KW-0704">Schiff base</keyword>
<evidence type="ECO:0000256" key="2">
    <source>
        <dbReference type="ARBA" id="ARBA00012060"/>
    </source>
</evidence>
<dbReference type="CDD" id="cd00502">
    <property type="entry name" value="DHQase_I"/>
    <property type="match status" value="1"/>
</dbReference>
<sequence>MGWDTYMMDIQVRDVRFDAGKPKICVPITGKTFDEIIEQASEAKKIAEVIEWRADYYEDVFDDEQLNLTLLALRDEIRNIPLIFNLRTAEAGGQIEITMNQYRHINEFAVSSRAIDLADVEVSIVDQLSTTFIKWLQALDVRVILSYYNFDETPEDAVILFRLNLMEYWGADIAKIVVQPKNEADVLRQLDIIMKAQTFVTLPVVSVSLGRIGKFSQVSGSLSGSCMAYGCLTNQASPDAQIEAEKLAMMLETLR</sequence>
<dbReference type="EMBL" id="JARQAZ010000002">
    <property type="protein sequence ID" value="MDT2769860.1"/>
    <property type="molecule type" value="Genomic_DNA"/>
</dbReference>
<dbReference type="InterPro" id="IPR013785">
    <property type="entry name" value="Aldolase_TIM"/>
</dbReference>
<dbReference type="InterPro" id="IPR001381">
    <property type="entry name" value="DHquinase_I"/>
</dbReference>
<evidence type="ECO:0000256" key="5">
    <source>
        <dbReference type="ARBA" id="ARBA00023270"/>
    </source>
</evidence>
<gene>
    <name evidence="6" type="primary">aroD</name>
    <name evidence="6" type="ORF">P7H46_03275</name>
</gene>
<name>A0ABU3FFQ7_9ENTE</name>
<reference evidence="6 7" key="1">
    <citation type="submission" date="2023-03" db="EMBL/GenBank/DDBJ databases">
        <authorList>
            <person name="Shen W."/>
            <person name="Cai J."/>
        </authorList>
    </citation>
    <scope>NUCLEOTIDE SEQUENCE [LARGE SCALE GENOMIC DNA]</scope>
    <source>
        <strain evidence="6 7">Y59</strain>
    </source>
</reference>
<accession>A0ABU3FFQ7</accession>
<evidence type="ECO:0000313" key="7">
    <source>
        <dbReference type="Proteomes" id="UP001269061"/>
    </source>
</evidence>
<dbReference type="EC" id="4.2.1.10" evidence="2"/>
<dbReference type="SUPFAM" id="SSF51569">
    <property type="entry name" value="Aldolase"/>
    <property type="match status" value="1"/>
</dbReference>
<keyword evidence="4 6" id="KW-0456">Lyase</keyword>
<protein>
    <recommendedName>
        <fullName evidence="2">3-dehydroquinate dehydratase</fullName>
        <ecNumber evidence="2">4.2.1.10</ecNumber>
    </recommendedName>
</protein>
<dbReference type="Pfam" id="PF01487">
    <property type="entry name" value="DHquinase_I"/>
    <property type="match status" value="1"/>
</dbReference>
<proteinExistence type="predicted"/>
<dbReference type="Proteomes" id="UP001269061">
    <property type="component" value="Unassembled WGS sequence"/>
</dbReference>
<keyword evidence="3" id="KW-0028">Amino-acid biosynthesis</keyword>
<evidence type="ECO:0000256" key="3">
    <source>
        <dbReference type="ARBA" id="ARBA00023141"/>
    </source>
</evidence>